<proteinExistence type="predicted"/>
<dbReference type="PANTHER" id="PTHR12357">
    <property type="entry name" value="YTH YT521-B HOMOLOGY DOMAIN-CONTAINING"/>
    <property type="match status" value="1"/>
</dbReference>
<evidence type="ECO:0000313" key="4">
    <source>
        <dbReference type="Proteomes" id="UP001174691"/>
    </source>
</evidence>
<gene>
    <name evidence="3" type="ORF">NKR19_g1366</name>
</gene>
<keyword evidence="4" id="KW-1185">Reference proteome</keyword>
<dbReference type="EMBL" id="JANBVN010000012">
    <property type="protein sequence ID" value="KAJ9162338.1"/>
    <property type="molecule type" value="Genomic_DNA"/>
</dbReference>
<evidence type="ECO:0000313" key="3">
    <source>
        <dbReference type="EMBL" id="KAJ9162338.1"/>
    </source>
</evidence>
<feature type="region of interest" description="Disordered" evidence="1">
    <location>
        <begin position="1"/>
        <end position="23"/>
    </location>
</feature>
<feature type="domain" description="YTH" evidence="2">
    <location>
        <begin position="295"/>
        <end position="429"/>
    </location>
</feature>
<dbReference type="PANTHER" id="PTHR12357:SF3">
    <property type="entry name" value="YTH DOMAIN-CONTAINING PROTEIN 1"/>
    <property type="match status" value="1"/>
</dbReference>
<feature type="region of interest" description="Disordered" evidence="1">
    <location>
        <begin position="107"/>
        <end position="177"/>
    </location>
</feature>
<dbReference type="Pfam" id="PF04146">
    <property type="entry name" value="YTH"/>
    <property type="match status" value="1"/>
</dbReference>
<dbReference type="InterPro" id="IPR045168">
    <property type="entry name" value="YTH_prot"/>
</dbReference>
<dbReference type="Gene3D" id="3.10.590.10">
    <property type="entry name" value="ph1033 like domains"/>
    <property type="match status" value="1"/>
</dbReference>
<dbReference type="GO" id="GO:0000398">
    <property type="term" value="P:mRNA splicing, via spliceosome"/>
    <property type="evidence" value="ECO:0007669"/>
    <property type="project" value="TreeGrafter"/>
</dbReference>
<feature type="region of interest" description="Disordered" evidence="1">
    <location>
        <begin position="441"/>
        <end position="460"/>
    </location>
</feature>
<feature type="region of interest" description="Disordered" evidence="1">
    <location>
        <begin position="256"/>
        <end position="281"/>
    </location>
</feature>
<organism evidence="3 4">
    <name type="scientific">Coniochaeta hoffmannii</name>
    <dbReference type="NCBI Taxonomy" id="91930"/>
    <lineage>
        <taxon>Eukaryota</taxon>
        <taxon>Fungi</taxon>
        <taxon>Dikarya</taxon>
        <taxon>Ascomycota</taxon>
        <taxon>Pezizomycotina</taxon>
        <taxon>Sordariomycetes</taxon>
        <taxon>Sordariomycetidae</taxon>
        <taxon>Coniochaetales</taxon>
        <taxon>Coniochaetaceae</taxon>
        <taxon>Coniochaeta</taxon>
    </lineage>
</organism>
<feature type="compositionally biased region" description="Polar residues" evidence="1">
    <location>
        <begin position="124"/>
        <end position="149"/>
    </location>
</feature>
<feature type="compositionally biased region" description="Polar residues" evidence="1">
    <location>
        <begin position="1"/>
        <end position="12"/>
    </location>
</feature>
<evidence type="ECO:0000256" key="1">
    <source>
        <dbReference type="SAM" id="MobiDB-lite"/>
    </source>
</evidence>
<comment type="caution">
    <text evidence="3">The sequence shown here is derived from an EMBL/GenBank/DDBJ whole genome shotgun (WGS) entry which is preliminary data.</text>
</comment>
<sequence length="471" mass="52350">MVTTTDQATKATYSDEAIDANDDGDLETVSAKLSKLIAGDRDLRDWLLYTQHSDVEARNTKLARYRALVEVEAAEQKIWEEQERLAAARRKLPEEDDLDRGFLALSAGAGQSQTPQSLVPPATPDTTASVADSVSESNRAVTTLTASTAQKRRLNTGEAQSQPAKMAKLDSEATNSPRPTRVVIEAQPVPLATDHAKETDIESGKEMDTEVSEDLQTKVAKVSKLSDAAGIAPLAPLAPRSDHKTQANMIRTRESGKVGGWNRTPSPYGRHGPPPAPVMGTRWPKHVDLGGEGENRYFIVKSFNEENVTMCMEDGLWKTQVRHTETLKGAFAQCKNVFLFFSVNKSRAFQGYACVATAPSYDTPRPRWARSLQWDASPPFRLEWLSTTKVEFHHIGHLNNRRNDDRPVLIGKDGQEIEEECGRKLLEQMEWVSRCKHAQPYRDTHPESPPAVRGRGGFNIRGRGAKYIKHE</sequence>
<dbReference type="Proteomes" id="UP001174691">
    <property type="component" value="Unassembled WGS sequence"/>
</dbReference>
<protein>
    <submittedName>
        <fullName evidence="3">YTH-domain-containing protein</fullName>
    </submittedName>
</protein>
<dbReference type="PROSITE" id="PS50882">
    <property type="entry name" value="YTH"/>
    <property type="match status" value="1"/>
</dbReference>
<dbReference type="GO" id="GO:0000381">
    <property type="term" value="P:regulation of alternative mRNA splicing, via spliceosome"/>
    <property type="evidence" value="ECO:0007669"/>
    <property type="project" value="TreeGrafter"/>
</dbReference>
<dbReference type="GO" id="GO:0005654">
    <property type="term" value="C:nucleoplasm"/>
    <property type="evidence" value="ECO:0007669"/>
    <property type="project" value="TreeGrafter"/>
</dbReference>
<accession>A0AA38SKK8</accession>
<name>A0AA38SKK8_9PEZI</name>
<dbReference type="AlphaFoldDB" id="A0AA38SKK8"/>
<dbReference type="GO" id="GO:0003729">
    <property type="term" value="F:mRNA binding"/>
    <property type="evidence" value="ECO:0007669"/>
    <property type="project" value="TreeGrafter"/>
</dbReference>
<dbReference type="InterPro" id="IPR007275">
    <property type="entry name" value="YTH_domain"/>
</dbReference>
<evidence type="ECO:0000259" key="2">
    <source>
        <dbReference type="PROSITE" id="PS50882"/>
    </source>
</evidence>
<reference evidence="3" key="1">
    <citation type="submission" date="2022-07" db="EMBL/GenBank/DDBJ databases">
        <title>Fungi with potential for degradation of polypropylene.</title>
        <authorList>
            <person name="Gostincar C."/>
        </authorList>
    </citation>
    <scope>NUCLEOTIDE SEQUENCE</scope>
    <source>
        <strain evidence="3">EXF-13287</strain>
    </source>
</reference>
<dbReference type="CDD" id="cd21134">
    <property type="entry name" value="YTH"/>
    <property type="match status" value="1"/>
</dbReference>
<dbReference type="GO" id="GO:1990247">
    <property type="term" value="F:N6-methyladenosine-containing RNA reader activity"/>
    <property type="evidence" value="ECO:0007669"/>
    <property type="project" value="TreeGrafter"/>
</dbReference>